<reference evidence="1" key="1">
    <citation type="submission" date="2023-01" db="EMBL/GenBank/DDBJ databases">
        <title>Genome assembly of the deep-sea coral Lophelia pertusa.</title>
        <authorList>
            <person name="Herrera S."/>
            <person name="Cordes E."/>
        </authorList>
    </citation>
    <scope>NUCLEOTIDE SEQUENCE</scope>
    <source>
        <strain evidence="1">USNM1676648</strain>
        <tissue evidence="1">Polyp</tissue>
    </source>
</reference>
<organism evidence="1 2">
    <name type="scientific">Desmophyllum pertusum</name>
    <dbReference type="NCBI Taxonomy" id="174260"/>
    <lineage>
        <taxon>Eukaryota</taxon>
        <taxon>Metazoa</taxon>
        <taxon>Cnidaria</taxon>
        <taxon>Anthozoa</taxon>
        <taxon>Hexacorallia</taxon>
        <taxon>Scleractinia</taxon>
        <taxon>Caryophylliina</taxon>
        <taxon>Caryophylliidae</taxon>
        <taxon>Desmophyllum</taxon>
    </lineage>
</organism>
<name>A0A9W9YYK9_9CNID</name>
<comment type="caution">
    <text evidence="1">The sequence shown here is derived from an EMBL/GenBank/DDBJ whole genome shotgun (WGS) entry which is preliminary data.</text>
</comment>
<dbReference type="PANTHER" id="PTHR21529:SF4">
    <property type="entry name" value="TPR AND ANKYRIN REPEAT-CONTAINING PROTEIN 1"/>
    <property type="match status" value="1"/>
</dbReference>
<dbReference type="InterPro" id="IPR011990">
    <property type="entry name" value="TPR-like_helical_dom_sf"/>
</dbReference>
<keyword evidence="2" id="KW-1185">Reference proteome</keyword>
<dbReference type="PANTHER" id="PTHR21529">
    <property type="entry name" value="MAMMARY TURMOR VIRUS RECEPTOR HOMOLOG 1, 2 MTVR1, 2"/>
    <property type="match status" value="1"/>
</dbReference>
<evidence type="ECO:0000313" key="1">
    <source>
        <dbReference type="EMBL" id="KAJ7371740.1"/>
    </source>
</evidence>
<dbReference type="Proteomes" id="UP001163046">
    <property type="component" value="Unassembled WGS sequence"/>
</dbReference>
<proteinExistence type="predicted"/>
<dbReference type="OrthoDB" id="3156807at2759"/>
<evidence type="ECO:0000313" key="2">
    <source>
        <dbReference type="Proteomes" id="UP001163046"/>
    </source>
</evidence>
<dbReference type="SUPFAM" id="SSF48452">
    <property type="entry name" value="TPR-like"/>
    <property type="match status" value="1"/>
</dbReference>
<accession>A0A9W9YYK9</accession>
<gene>
    <name evidence="1" type="primary">TRANK1_2</name>
    <name evidence="1" type="ORF">OS493_023077</name>
</gene>
<dbReference type="EMBL" id="MU826842">
    <property type="protein sequence ID" value="KAJ7371740.1"/>
    <property type="molecule type" value="Genomic_DNA"/>
</dbReference>
<protein>
    <submittedName>
        <fullName evidence="1">TPR and ankyrin repeat-containing protein 1</fullName>
    </submittedName>
</protein>
<dbReference type="AlphaFoldDB" id="A0A9W9YYK9"/>
<sequence>MQDQSIANASSSTGLVEITEESVNVQRSRPLQFDPLKHDVLNSEFKHLYTAITRARVNVWFFDEDMVHRAPVFEYFQRLGLVNVVAIGDRDAGSGDLVNMFAAKSTAEEWRKGGIRFYKHRLWVPAIQCFTFAGDTLMLQKSQAQQQAAEATKFHSTNRQQMRDEFLRAVESFLKCDMYDEAEICLYNAREWVLLAKLYQKTEKYQDAARLFKKKGLYKEASECYESQNNYAETIETFCHAGLFEEALSALERFNILSKSDEGRQEASSPAGRPAFQARENKEMEEVLQHLPSTTERIAFLKRRGCILEAARALGDDGRRDEAARLLRDTGRFDEAVKYSSDPKFSADCLISQVRTTRLETEDTREILQRALGKYQHCDDTNGQAEASLMLGKLTKDLQRLLEAGRLFDKCENCCGEVESVVELLETSSCTLPKNYRQWMFVRALERVLKVVTFLHKPAGELTMAERKEITKCEEHFGLFKTDVPHKKKYFSKCGGRFAKVDPEFVKSNASETEATIDTSEAHQKIGRFLVTFSFTLVAMIRKMLETSFSRNSVCRGVAGGTCDNADCVYQHKDSDEFYNTRFTALFNFVYLESVVERFLSEMTAFPDGREISAVLMFEDFKEFHSCQRFYNFFVSNVGLSKISCHNQTSSGHKVY</sequence>
<dbReference type="InterPro" id="IPR039904">
    <property type="entry name" value="TRANK1"/>
</dbReference>